<comment type="caution">
    <text evidence="14">The sequence shown here is derived from an EMBL/GenBank/DDBJ whole genome shotgun (WGS) entry which is preliminary data.</text>
</comment>
<feature type="transmembrane region" description="Helical" evidence="11">
    <location>
        <begin position="94"/>
        <end position="113"/>
    </location>
</feature>
<dbReference type="Gene3D" id="1.20.1070.10">
    <property type="entry name" value="Rhodopsin 7-helix transmembrane proteins"/>
    <property type="match status" value="1"/>
</dbReference>
<dbReference type="PROSITE" id="PS50262">
    <property type="entry name" value="G_PROTEIN_RECEP_F1_2"/>
    <property type="match status" value="1"/>
</dbReference>
<feature type="compositionally biased region" description="Low complexity" evidence="10">
    <location>
        <begin position="216"/>
        <end position="234"/>
    </location>
</feature>
<keyword evidence="9" id="KW-0716">Sensory transduction</keyword>
<dbReference type="AlphaFoldDB" id="A0A1D2MY81"/>
<dbReference type="GO" id="GO:0007601">
    <property type="term" value="P:visual perception"/>
    <property type="evidence" value="ECO:0007669"/>
    <property type="project" value="UniProtKB-KW"/>
</dbReference>
<feature type="compositionally biased region" description="Low complexity" evidence="10">
    <location>
        <begin position="197"/>
        <end position="209"/>
    </location>
</feature>
<dbReference type="InterPro" id="IPR000276">
    <property type="entry name" value="GPCR_Rhodpsn"/>
</dbReference>
<feature type="transmembrane region" description="Helical" evidence="11">
    <location>
        <begin position="45"/>
        <end position="73"/>
    </location>
</feature>
<keyword evidence="8" id="KW-0807">Transducer</keyword>
<comment type="similarity">
    <text evidence="2">Belongs to the G-protein coupled receptor 1 family.</text>
</comment>
<evidence type="ECO:0000256" key="4">
    <source>
        <dbReference type="ARBA" id="ARBA00022989"/>
    </source>
</evidence>
<gene>
    <name evidence="14" type="ORF">Ocin01_08694</name>
</gene>
<evidence type="ECO:0000256" key="12">
    <source>
        <dbReference type="SAM" id="SignalP"/>
    </source>
</evidence>
<dbReference type="SUPFAM" id="SSF81321">
    <property type="entry name" value="Family A G protein-coupled receptor-like"/>
    <property type="match status" value="1"/>
</dbReference>
<evidence type="ECO:0000256" key="10">
    <source>
        <dbReference type="SAM" id="MobiDB-lite"/>
    </source>
</evidence>
<feature type="chain" id="PRO_5008904736" evidence="12">
    <location>
        <begin position="20"/>
        <end position="328"/>
    </location>
</feature>
<keyword evidence="12" id="KW-0732">Signal</keyword>
<accession>A0A1D2MY81</accession>
<feature type="region of interest" description="Disordered" evidence="10">
    <location>
        <begin position="178"/>
        <end position="241"/>
    </location>
</feature>
<evidence type="ECO:0000256" key="6">
    <source>
        <dbReference type="ARBA" id="ARBA00023136"/>
    </source>
</evidence>
<dbReference type="GO" id="GO:0004930">
    <property type="term" value="F:G protein-coupled receptor activity"/>
    <property type="evidence" value="ECO:0007669"/>
    <property type="project" value="UniProtKB-KW"/>
</dbReference>
<evidence type="ECO:0000256" key="8">
    <source>
        <dbReference type="ARBA" id="ARBA00023224"/>
    </source>
</evidence>
<feature type="domain" description="G-protein coupled receptors family 1 profile" evidence="13">
    <location>
        <begin position="1"/>
        <end position="153"/>
    </location>
</feature>
<dbReference type="InterPro" id="IPR050125">
    <property type="entry name" value="GPCR_opsins"/>
</dbReference>
<dbReference type="PRINTS" id="PR00237">
    <property type="entry name" value="GPCRRHODOPSN"/>
</dbReference>
<dbReference type="GO" id="GO:0016020">
    <property type="term" value="C:membrane"/>
    <property type="evidence" value="ECO:0007669"/>
    <property type="project" value="UniProtKB-SubCell"/>
</dbReference>
<evidence type="ECO:0000313" key="15">
    <source>
        <dbReference type="Proteomes" id="UP000094527"/>
    </source>
</evidence>
<evidence type="ECO:0000313" key="14">
    <source>
        <dbReference type="EMBL" id="ODM97999.1"/>
    </source>
</evidence>
<evidence type="ECO:0000256" key="11">
    <source>
        <dbReference type="SAM" id="Phobius"/>
    </source>
</evidence>
<reference evidence="14 15" key="1">
    <citation type="journal article" date="2016" name="Genome Biol. Evol.">
        <title>Gene Family Evolution Reflects Adaptation to Soil Environmental Stressors in the Genome of the Collembolan Orchesella cincta.</title>
        <authorList>
            <person name="Faddeeva-Vakhrusheva A."/>
            <person name="Derks M.F."/>
            <person name="Anvar S.Y."/>
            <person name="Agamennone V."/>
            <person name="Suring W."/>
            <person name="Smit S."/>
            <person name="van Straalen N.M."/>
            <person name="Roelofs D."/>
        </authorList>
    </citation>
    <scope>NUCLEOTIDE SEQUENCE [LARGE SCALE GENOMIC DNA]</scope>
    <source>
        <tissue evidence="14">Mixed pool</tissue>
    </source>
</reference>
<dbReference type="Pfam" id="PF00001">
    <property type="entry name" value="7tm_1"/>
    <property type="match status" value="1"/>
</dbReference>
<dbReference type="Proteomes" id="UP000094527">
    <property type="component" value="Unassembled WGS sequence"/>
</dbReference>
<feature type="transmembrane region" description="Helical" evidence="11">
    <location>
        <begin position="133"/>
        <end position="156"/>
    </location>
</feature>
<evidence type="ECO:0000256" key="2">
    <source>
        <dbReference type="ARBA" id="ARBA00010663"/>
    </source>
</evidence>
<dbReference type="InterPro" id="IPR017452">
    <property type="entry name" value="GPCR_Rhodpsn_7TM"/>
</dbReference>
<protein>
    <submittedName>
        <fullName evidence="14">Opsin-5</fullName>
    </submittedName>
</protein>
<evidence type="ECO:0000256" key="9">
    <source>
        <dbReference type="ARBA" id="ARBA00023305"/>
    </source>
</evidence>
<evidence type="ECO:0000256" key="3">
    <source>
        <dbReference type="ARBA" id="ARBA00022692"/>
    </source>
</evidence>
<dbReference type="STRING" id="48709.A0A1D2MY81"/>
<keyword evidence="7" id="KW-0675">Receptor</keyword>
<sequence length="328" mass="36282">MIAWGYIFALVWALPPLIGFGNYELEPFGLSCTLDWVARDQASKIYMVLVTIFCVFLPLLIILFCYCQIILLVKQSDALVRSNGVNKRNMKGSDLQLTWISGLVSLGFIIGWGPYTVVSLWASYRGEVILPIWATPIPVLLAKSSIAYNPFIYIFFTARYREDFISLCRLYGKVSTGKTNGDRFPNSGPNGGGGNNNGDESPGNSGSSSLVTRQYTNTTATNSQNNNNNTPNHDNYPRRSEEEELIPVYDELASPSLSNGYHRGGTITANMLNAMDQQNEGLCHHQELSIVVVRDPSTSAHAITMINGVPATKKLVLPFKKVLKEEQV</sequence>
<dbReference type="PANTHER" id="PTHR24240">
    <property type="entry name" value="OPSIN"/>
    <property type="match status" value="1"/>
</dbReference>
<evidence type="ECO:0000256" key="7">
    <source>
        <dbReference type="ARBA" id="ARBA00023170"/>
    </source>
</evidence>
<keyword evidence="9" id="KW-0844">Vision</keyword>
<feature type="signal peptide" evidence="12">
    <location>
        <begin position="1"/>
        <end position="19"/>
    </location>
</feature>
<keyword evidence="15" id="KW-1185">Reference proteome</keyword>
<comment type="subcellular location">
    <subcellularLocation>
        <location evidence="1">Membrane</location>
        <topology evidence="1">Multi-pass membrane protein</topology>
    </subcellularLocation>
</comment>
<name>A0A1D2MY81_ORCCI</name>
<proteinExistence type="inferred from homology"/>
<keyword evidence="4 11" id="KW-1133">Transmembrane helix</keyword>
<keyword evidence="5" id="KW-0297">G-protein coupled receptor</keyword>
<evidence type="ECO:0000256" key="5">
    <source>
        <dbReference type="ARBA" id="ARBA00023040"/>
    </source>
</evidence>
<evidence type="ECO:0000256" key="1">
    <source>
        <dbReference type="ARBA" id="ARBA00004141"/>
    </source>
</evidence>
<keyword evidence="3 11" id="KW-0812">Transmembrane</keyword>
<organism evidence="14 15">
    <name type="scientific">Orchesella cincta</name>
    <name type="common">Springtail</name>
    <name type="synonym">Podura cincta</name>
    <dbReference type="NCBI Taxonomy" id="48709"/>
    <lineage>
        <taxon>Eukaryota</taxon>
        <taxon>Metazoa</taxon>
        <taxon>Ecdysozoa</taxon>
        <taxon>Arthropoda</taxon>
        <taxon>Hexapoda</taxon>
        <taxon>Collembola</taxon>
        <taxon>Entomobryomorpha</taxon>
        <taxon>Entomobryoidea</taxon>
        <taxon>Orchesellidae</taxon>
        <taxon>Orchesellinae</taxon>
        <taxon>Orchesella</taxon>
    </lineage>
</organism>
<dbReference type="EMBL" id="LJIJ01000391">
    <property type="protein sequence ID" value="ODM97999.1"/>
    <property type="molecule type" value="Genomic_DNA"/>
</dbReference>
<dbReference type="OrthoDB" id="2101615at2759"/>
<keyword evidence="6 11" id="KW-0472">Membrane</keyword>
<evidence type="ECO:0000259" key="13">
    <source>
        <dbReference type="PROSITE" id="PS50262"/>
    </source>
</evidence>